<dbReference type="KEGG" id="scm:SCHCO_02509476"/>
<dbReference type="OMA" id="PANFCTE"/>
<keyword evidence="3" id="KW-1185">Reference proteome</keyword>
<dbReference type="HOGENOM" id="CLU_033082_3_2_1"/>
<accession>D8Q9J2</accession>
<feature type="domain" description="BTB" evidence="1">
    <location>
        <begin position="11"/>
        <end position="82"/>
    </location>
</feature>
<dbReference type="PROSITE" id="PS50097">
    <property type="entry name" value="BTB"/>
    <property type="match status" value="1"/>
</dbReference>
<dbReference type="GeneID" id="9591564"/>
<dbReference type="VEuPathDB" id="FungiDB:SCHCODRAFT_02509476"/>
<dbReference type="InterPro" id="IPR011333">
    <property type="entry name" value="SKP1/BTB/POZ_sf"/>
</dbReference>
<gene>
    <name evidence="2" type="ORF">SCHCODRAFT_110605</name>
</gene>
<dbReference type="RefSeq" id="XP_003030570.1">
    <property type="nucleotide sequence ID" value="XM_003030524.1"/>
</dbReference>
<protein>
    <recommendedName>
        <fullName evidence="1">BTB domain-containing protein</fullName>
    </recommendedName>
</protein>
<proteinExistence type="predicted"/>
<dbReference type="SUPFAM" id="SSF54695">
    <property type="entry name" value="POZ domain"/>
    <property type="match status" value="1"/>
</dbReference>
<sequence length="308" mass="34889">MKVDDLWFDDGNVIIQAEGTRFRVHRSILAARSTFFADLFCLPQPPSGSTSEDLPVVELHDKASEVAYFLRAIFDSGFFESPVGPKTKLPIRQIVSVLRLAHKYDVPYLRRRALLHASTIYPRSFEGARSTVGIPPCVHFAIADVAMEVGAQWLLAVALECCTRMGPECILDGHISPKYDNMHLHLSELAREKCLRAVRDMDQQANQRIVDMFLTPVATCTSRAACMIKRNSIAIALLRKNQAIFVHHMPQARWDDLERVLCDSCFLHVQQADLSWGSAYWAEMPERFGLPPWSELHARRKEDLGLES</sequence>
<feature type="non-terminal residue" evidence="2">
    <location>
        <position position="308"/>
    </location>
</feature>
<evidence type="ECO:0000313" key="3">
    <source>
        <dbReference type="Proteomes" id="UP000007431"/>
    </source>
</evidence>
<dbReference type="Pfam" id="PF00651">
    <property type="entry name" value="BTB"/>
    <property type="match status" value="1"/>
</dbReference>
<dbReference type="InParanoid" id="D8Q9J2"/>
<dbReference type="EMBL" id="GL377308">
    <property type="protein sequence ID" value="EFI95667.1"/>
    <property type="molecule type" value="Genomic_DNA"/>
</dbReference>
<dbReference type="Gene3D" id="3.30.710.10">
    <property type="entry name" value="Potassium Channel Kv1.1, Chain A"/>
    <property type="match status" value="1"/>
</dbReference>
<dbReference type="eggNOG" id="ENOG502SS61">
    <property type="taxonomic scope" value="Eukaryota"/>
</dbReference>
<evidence type="ECO:0000259" key="1">
    <source>
        <dbReference type="PROSITE" id="PS50097"/>
    </source>
</evidence>
<organism evidence="3">
    <name type="scientific">Schizophyllum commune (strain H4-8 / FGSC 9210)</name>
    <name type="common">Split gill fungus</name>
    <dbReference type="NCBI Taxonomy" id="578458"/>
    <lineage>
        <taxon>Eukaryota</taxon>
        <taxon>Fungi</taxon>
        <taxon>Dikarya</taxon>
        <taxon>Basidiomycota</taxon>
        <taxon>Agaricomycotina</taxon>
        <taxon>Agaricomycetes</taxon>
        <taxon>Agaricomycetidae</taxon>
        <taxon>Agaricales</taxon>
        <taxon>Schizophyllaceae</taxon>
        <taxon>Schizophyllum</taxon>
    </lineage>
</organism>
<dbReference type="OrthoDB" id="3893071at2759"/>
<dbReference type="CDD" id="cd18186">
    <property type="entry name" value="BTB_POZ_ZBTB_KLHL-like"/>
    <property type="match status" value="1"/>
</dbReference>
<reference evidence="2 3" key="1">
    <citation type="journal article" date="2010" name="Nat. Biotechnol.">
        <title>Genome sequence of the model mushroom Schizophyllum commune.</title>
        <authorList>
            <person name="Ohm R.A."/>
            <person name="de Jong J.F."/>
            <person name="Lugones L.G."/>
            <person name="Aerts A."/>
            <person name="Kothe E."/>
            <person name="Stajich J.E."/>
            <person name="de Vries R.P."/>
            <person name="Record E."/>
            <person name="Levasseur A."/>
            <person name="Baker S.E."/>
            <person name="Bartholomew K.A."/>
            <person name="Coutinho P.M."/>
            <person name="Erdmann S."/>
            <person name="Fowler T.J."/>
            <person name="Gathman A.C."/>
            <person name="Lombard V."/>
            <person name="Henrissat B."/>
            <person name="Knabe N."/>
            <person name="Kuees U."/>
            <person name="Lilly W.W."/>
            <person name="Lindquist E."/>
            <person name="Lucas S."/>
            <person name="Magnuson J.K."/>
            <person name="Piumi F."/>
            <person name="Raudaskoski M."/>
            <person name="Salamov A."/>
            <person name="Schmutz J."/>
            <person name="Schwarze F.W.M.R."/>
            <person name="vanKuyk P.A."/>
            <person name="Horton J.S."/>
            <person name="Grigoriev I.V."/>
            <person name="Woesten H.A.B."/>
        </authorList>
    </citation>
    <scope>NUCLEOTIDE SEQUENCE [LARGE SCALE GENOMIC DNA]</scope>
    <source>
        <strain evidence="3">H4-8 / FGSC 9210</strain>
    </source>
</reference>
<evidence type="ECO:0000313" key="2">
    <source>
        <dbReference type="EMBL" id="EFI95667.1"/>
    </source>
</evidence>
<name>D8Q9J2_SCHCM</name>
<dbReference type="InterPro" id="IPR000210">
    <property type="entry name" value="BTB/POZ_dom"/>
</dbReference>
<dbReference type="Proteomes" id="UP000007431">
    <property type="component" value="Unassembled WGS sequence"/>
</dbReference>
<dbReference type="SMART" id="SM00225">
    <property type="entry name" value="BTB"/>
    <property type="match status" value="1"/>
</dbReference>
<dbReference type="AlphaFoldDB" id="D8Q9J2"/>